<dbReference type="PANTHER" id="PTHR23282">
    <property type="entry name" value="APICAL ENDOSOMAL GLYCOPROTEIN PRECURSOR"/>
    <property type="match status" value="1"/>
</dbReference>
<dbReference type="EMBL" id="GG666459">
    <property type="protein sequence ID" value="EEN68902.1"/>
    <property type="molecule type" value="Genomic_DNA"/>
</dbReference>
<dbReference type="PRINTS" id="PR00020">
    <property type="entry name" value="MAMDOMAIN"/>
</dbReference>
<feature type="domain" description="MAM" evidence="3">
    <location>
        <begin position="571"/>
        <end position="728"/>
    </location>
</feature>
<dbReference type="SMART" id="SM00137">
    <property type="entry name" value="MAM"/>
    <property type="match status" value="4"/>
</dbReference>
<dbReference type="Gene3D" id="2.60.120.200">
    <property type="match status" value="4"/>
</dbReference>
<dbReference type="PROSITE" id="PS50060">
    <property type="entry name" value="MAM_2"/>
    <property type="match status" value="4"/>
</dbReference>
<dbReference type="PROSITE" id="PS00740">
    <property type="entry name" value="MAM_1"/>
    <property type="match status" value="1"/>
</dbReference>
<keyword evidence="2" id="KW-1015">Disulfide bond</keyword>
<evidence type="ECO:0000259" key="3">
    <source>
        <dbReference type="PROSITE" id="PS50060"/>
    </source>
</evidence>
<dbReference type="InterPro" id="IPR000998">
    <property type="entry name" value="MAM_dom"/>
</dbReference>
<dbReference type="PANTHER" id="PTHR23282:SF148">
    <property type="entry name" value="MAM DOMAIN-CONTAINING PROTEIN"/>
    <property type="match status" value="1"/>
</dbReference>
<dbReference type="SUPFAM" id="SSF49899">
    <property type="entry name" value="Concanavalin A-like lectins/glucanases"/>
    <property type="match status" value="4"/>
</dbReference>
<evidence type="ECO:0000313" key="4">
    <source>
        <dbReference type="EMBL" id="EEN68902.1"/>
    </source>
</evidence>
<dbReference type="FunFam" id="2.60.120.200:FF:000128">
    <property type="entry name" value="enteropeptidase isoform X2"/>
    <property type="match status" value="1"/>
</dbReference>
<gene>
    <name evidence="4" type="ORF">BRAFLDRAFT_227771</name>
</gene>
<evidence type="ECO:0000256" key="1">
    <source>
        <dbReference type="ARBA" id="ARBA00022737"/>
    </source>
</evidence>
<reference evidence="4" key="1">
    <citation type="journal article" date="2008" name="Nature">
        <title>The amphioxus genome and the evolution of the chordate karyotype.</title>
        <authorList>
            <consortium name="US DOE Joint Genome Institute (JGI-PGF)"/>
            <person name="Putnam N.H."/>
            <person name="Butts T."/>
            <person name="Ferrier D.E.K."/>
            <person name="Furlong R.F."/>
            <person name="Hellsten U."/>
            <person name="Kawashima T."/>
            <person name="Robinson-Rechavi M."/>
            <person name="Shoguchi E."/>
            <person name="Terry A."/>
            <person name="Yu J.-K."/>
            <person name="Benito-Gutierrez E.L."/>
            <person name="Dubchak I."/>
            <person name="Garcia-Fernandez J."/>
            <person name="Gibson-Brown J.J."/>
            <person name="Grigoriev I.V."/>
            <person name="Horton A.C."/>
            <person name="de Jong P.J."/>
            <person name="Jurka J."/>
            <person name="Kapitonov V.V."/>
            <person name="Kohara Y."/>
            <person name="Kuroki Y."/>
            <person name="Lindquist E."/>
            <person name="Lucas S."/>
            <person name="Osoegawa K."/>
            <person name="Pennacchio L.A."/>
            <person name="Salamov A.A."/>
            <person name="Satou Y."/>
            <person name="Sauka-Spengler T."/>
            <person name="Schmutz J."/>
            <person name="Shin-I T."/>
            <person name="Toyoda A."/>
            <person name="Bronner-Fraser M."/>
            <person name="Fujiyama A."/>
            <person name="Holland L.Z."/>
            <person name="Holland P.W.H."/>
            <person name="Satoh N."/>
            <person name="Rokhsar D.S."/>
        </authorList>
    </citation>
    <scope>NUCLEOTIDE SEQUENCE [LARGE SCALE GENOMIC DNA]</scope>
    <source>
        <strain evidence="4">S238N-H82</strain>
        <tissue evidence="4">Testes</tissue>
    </source>
</reference>
<dbReference type="FunFam" id="2.60.120.200:FF:000182">
    <property type="entry name" value="MAM and LDL-receptor class A domain-containing protein 1"/>
    <property type="match status" value="2"/>
</dbReference>
<dbReference type="InterPro" id="IPR013320">
    <property type="entry name" value="ConA-like_dom_sf"/>
</dbReference>
<dbReference type="InterPro" id="IPR051560">
    <property type="entry name" value="MAM_domain-containing"/>
</dbReference>
<dbReference type="AlphaFoldDB" id="C3XSI1"/>
<keyword evidence="1" id="KW-0677">Repeat</keyword>
<dbReference type="eggNOG" id="KOG1216">
    <property type="taxonomic scope" value="Eukaryota"/>
</dbReference>
<organism>
    <name type="scientific">Branchiostoma floridae</name>
    <name type="common">Florida lancelet</name>
    <name type="synonym">Amphioxus</name>
    <dbReference type="NCBI Taxonomy" id="7739"/>
    <lineage>
        <taxon>Eukaryota</taxon>
        <taxon>Metazoa</taxon>
        <taxon>Chordata</taxon>
        <taxon>Cephalochordata</taxon>
        <taxon>Leptocardii</taxon>
        <taxon>Amphioxiformes</taxon>
        <taxon>Branchiostomatidae</taxon>
        <taxon>Branchiostoma</taxon>
    </lineage>
</organism>
<name>C3XSI1_BRAFL</name>
<proteinExistence type="predicted"/>
<dbReference type="InParanoid" id="C3XSI1"/>
<feature type="non-terminal residue" evidence="4">
    <location>
        <position position="1"/>
    </location>
</feature>
<protein>
    <recommendedName>
        <fullName evidence="3">MAM domain-containing protein</fullName>
    </recommendedName>
</protein>
<dbReference type="GO" id="GO:0016020">
    <property type="term" value="C:membrane"/>
    <property type="evidence" value="ECO:0007669"/>
    <property type="project" value="InterPro"/>
</dbReference>
<dbReference type="CDD" id="cd06263">
    <property type="entry name" value="MAM"/>
    <property type="match status" value="4"/>
</dbReference>
<feature type="domain" description="MAM" evidence="3">
    <location>
        <begin position="386"/>
        <end position="546"/>
    </location>
</feature>
<sequence length="740" mass="80709">CTFETDLCQYQQAQDDDIDWIRGQGPTGSTDTGPTSDHTLGTDQGWYVYIEASSPAQPNDTARLEGPVIPLTQPACLKFWYHMYGTHVNRLNVYFKSGGNLGSPVWTQSGAVSDLWIQAQVNVPTTSAFQPVFEAVRGTSFRGDIGLDDIQVLDGPCSSGFVQPAIAVPGATPAPTLPAITTLPPTIVVGQYGCTFESDLCGWTQDASDTFDWTRSQGPTGSTQTGPTADHTTGTGWYLFIETSSPQVAGDVARVLSPDIPAGVLCLQFWYHMYGTNIDTLNVYLQEGSTLGTPVWTETGTQGDQWIQGQVAITKSATFKIVFEGIRGLGYRGDIALDDIIVNSGACPGPVQPSSVLLMMPVCVATPRTPRMTLTGHKPLVPQVQIGCDFDSGFSACSWTQSTADDFDWTLTNISTTTTDTGPSYDHTTGAGYYAYIETSSPRQPNDKARMITPLYLATPASCFQFWYHMYGVNIGTLNVYLKTGSSNTLLWTKSGDNDDIWRLGYVTISSPNDVFQVVFEGVRGQSFRGDIAIDDIQLSDGQCPPPGEPRKCIYITCTLCFSLTAAPSSFDCDFETDLCTWTQSAADDFNWSWQQGSTATTNTGPEFDHTLQNSHYVFIETSSGNMGDAAQIVSAPITPTSSGKCVLFWYHMYGAHVNTLNLKLRGRAGDLLLWTLQGTHGNEWRYAQVRVTEPSTYRLVFEGLRGSSYEGDIALDDIAVRDGECPPPGNVCYFVYLCW</sequence>
<feature type="domain" description="MAM" evidence="3">
    <location>
        <begin position="192"/>
        <end position="349"/>
    </location>
</feature>
<dbReference type="Pfam" id="PF00629">
    <property type="entry name" value="MAM"/>
    <property type="match status" value="4"/>
</dbReference>
<evidence type="ECO:0000256" key="2">
    <source>
        <dbReference type="ARBA" id="ARBA00023157"/>
    </source>
</evidence>
<accession>C3XSI1</accession>
<feature type="domain" description="MAM" evidence="3">
    <location>
        <begin position="1"/>
        <end position="159"/>
    </location>
</feature>